<name>A0ABX1RV04_9FLAO</name>
<keyword evidence="2 7" id="KW-0813">Transport</keyword>
<dbReference type="EMBL" id="JABBHF010000002">
    <property type="protein sequence ID" value="NMH86840.1"/>
    <property type="molecule type" value="Genomic_DNA"/>
</dbReference>
<evidence type="ECO:0000256" key="2">
    <source>
        <dbReference type="ARBA" id="ARBA00022448"/>
    </source>
</evidence>
<dbReference type="SUPFAM" id="SSF49464">
    <property type="entry name" value="Carboxypeptidase regulatory domain-like"/>
    <property type="match status" value="1"/>
</dbReference>
<dbReference type="Gene3D" id="2.60.40.1120">
    <property type="entry name" value="Carboxypeptidase-like, regulatory domain"/>
    <property type="match status" value="1"/>
</dbReference>
<dbReference type="InterPro" id="IPR037066">
    <property type="entry name" value="Plug_dom_sf"/>
</dbReference>
<reference evidence="9 10" key="1">
    <citation type="submission" date="2020-04" db="EMBL/GenBank/DDBJ databases">
        <title>A Flavivirga sp. nov.</title>
        <authorList>
            <person name="Sun X."/>
        </authorList>
    </citation>
    <scope>NUCLEOTIDE SEQUENCE [LARGE SCALE GENOMIC DNA]</scope>
    <source>
        <strain evidence="9 10">Y03</strain>
    </source>
</reference>
<keyword evidence="9" id="KW-0675">Receptor</keyword>
<evidence type="ECO:0000313" key="9">
    <source>
        <dbReference type="EMBL" id="NMH86840.1"/>
    </source>
</evidence>
<dbReference type="InterPro" id="IPR012910">
    <property type="entry name" value="Plug_dom"/>
</dbReference>
<dbReference type="NCBIfam" id="TIGR04057">
    <property type="entry name" value="SusC_RagA_signa"/>
    <property type="match status" value="1"/>
</dbReference>
<evidence type="ECO:0000256" key="7">
    <source>
        <dbReference type="PROSITE-ProRule" id="PRU01360"/>
    </source>
</evidence>
<feature type="domain" description="TonB-dependent receptor plug" evidence="8">
    <location>
        <begin position="125"/>
        <end position="231"/>
    </location>
</feature>
<evidence type="ECO:0000256" key="4">
    <source>
        <dbReference type="ARBA" id="ARBA00022692"/>
    </source>
</evidence>
<keyword evidence="3 7" id="KW-1134">Transmembrane beta strand</keyword>
<evidence type="ECO:0000256" key="3">
    <source>
        <dbReference type="ARBA" id="ARBA00022452"/>
    </source>
</evidence>
<organism evidence="9 10">
    <name type="scientific">Flavivirga algicola</name>
    <dbReference type="NCBI Taxonomy" id="2729136"/>
    <lineage>
        <taxon>Bacteria</taxon>
        <taxon>Pseudomonadati</taxon>
        <taxon>Bacteroidota</taxon>
        <taxon>Flavobacteriia</taxon>
        <taxon>Flavobacteriales</taxon>
        <taxon>Flavobacteriaceae</taxon>
        <taxon>Flavivirga</taxon>
    </lineage>
</organism>
<comment type="subcellular location">
    <subcellularLocation>
        <location evidence="1 7">Cell outer membrane</location>
        <topology evidence="1 7">Multi-pass membrane protein</topology>
    </subcellularLocation>
</comment>
<dbReference type="SUPFAM" id="SSF56935">
    <property type="entry name" value="Porins"/>
    <property type="match status" value="1"/>
</dbReference>
<dbReference type="Proteomes" id="UP000746690">
    <property type="component" value="Unassembled WGS sequence"/>
</dbReference>
<dbReference type="InterPro" id="IPR008969">
    <property type="entry name" value="CarboxyPept-like_regulatory"/>
</dbReference>
<dbReference type="NCBIfam" id="TIGR04056">
    <property type="entry name" value="OMP_RagA_SusC"/>
    <property type="match status" value="1"/>
</dbReference>
<evidence type="ECO:0000313" key="10">
    <source>
        <dbReference type="Proteomes" id="UP000746690"/>
    </source>
</evidence>
<keyword evidence="4 7" id="KW-0812">Transmembrane</keyword>
<dbReference type="InterPro" id="IPR023996">
    <property type="entry name" value="TonB-dep_OMP_SusC/RagA"/>
</dbReference>
<keyword evidence="6 7" id="KW-0998">Cell outer membrane</keyword>
<dbReference type="InterPro" id="IPR023997">
    <property type="entry name" value="TonB-dep_OMP_SusC/RagA_CS"/>
</dbReference>
<dbReference type="Gene3D" id="2.40.170.20">
    <property type="entry name" value="TonB-dependent receptor, beta-barrel domain"/>
    <property type="match status" value="1"/>
</dbReference>
<accession>A0ABX1RV04</accession>
<dbReference type="Gene3D" id="2.170.130.10">
    <property type="entry name" value="TonB-dependent receptor, plug domain"/>
    <property type="match status" value="1"/>
</dbReference>
<sequence length="1030" mass="112812">MRQKKLLRSRKLLGLKSLMLFLFILLSVTNIQSQNTTITGTVSDTNNGLPIPGVTIIVKGTSTGAVTNFDGKYSINAEIGDVLLFSYLGMEDKSVTVTQTTMNVSLDESVEGLEEVVVIGYGTQKKKEITGAVGSVKAQDIENIVTSDLGNALQGQVAGVNITASAEPGGQSEILIRGITSISGSNTPLFVVDGIPQEGDPGIPPTEIESIDILKDAASAAIYGTRGAAGVILITTRQGKAGSLSVKLNASYGLQHITSGTPLMNTAQQTYFNLVRDRNQTGSTDDITVLNFTRSPLSFQNDTDLSELVFIDNAPIQNYTINVSGGTKDITYSVITNLYEKEGIIINSNFKRFSTRANTTYNHGKWRINATAGLNREITDRSPGGIITQTVRYFPTQQGLNINSDDPLISLRGDESNRLGWVIDSFDNTDNARRTRAYAQFNANYEFFKGLNIVARVGINETNEIRERFNGYTPVFNAISGEEISNPANSFVQNDASRWSSNTFDSFLTYKKSIGDHNLTFTAGASREEYVYRNFTAKKYAVASNDIRVLNNATLNPDARSGNNYTNTIVGYISRIQYNYKGRYLLSSSVRRDGSSKFGLDKRWGTFPSISVGWNISDEPFWAPVKSTVNNFKFRASRGTVGNERFSPYAFSAGITQGLDYAFGSGEGALNLGAAQSQFANAVVQWETSIQNNIGFDLGFFKNKFTLSAEYYNTEKEDMLFPIVLPGSTGGGNNSQVVLNVGNMTNKGFELSAGYRGEIGNLNFRMNGVFTTNENEITKINGEGGFLFTNDFGLISGAKSSSQVTVLAEGYEAGAFFLYPTNGVADTPEKLAEYQQLEPNAELGDLIYVDSNGSGDISDADRVYSGSGLPEYEIGYNLNLDYKGFDLSMQWYAALGHELMNGAEATAYGYGRHRDLIYAWSDVNQDSPIPAYRGNVKDHPNYKGYTDLWLEDGDYLRLKNITLGYSFSKKITEKLGISKFRIYATAQNALTITNYEGFDPEVGGGIQARGLDKGRYPITSQYIFGLNFNF</sequence>
<proteinExistence type="inferred from homology"/>
<evidence type="ECO:0000256" key="1">
    <source>
        <dbReference type="ARBA" id="ARBA00004571"/>
    </source>
</evidence>
<evidence type="ECO:0000259" key="8">
    <source>
        <dbReference type="Pfam" id="PF07715"/>
    </source>
</evidence>
<dbReference type="Pfam" id="PF07715">
    <property type="entry name" value="Plug"/>
    <property type="match status" value="1"/>
</dbReference>
<evidence type="ECO:0000256" key="6">
    <source>
        <dbReference type="ARBA" id="ARBA00023237"/>
    </source>
</evidence>
<keyword evidence="5 7" id="KW-0472">Membrane</keyword>
<comment type="caution">
    <text evidence="9">The sequence shown here is derived from an EMBL/GenBank/DDBJ whole genome shotgun (WGS) entry which is preliminary data.</text>
</comment>
<comment type="similarity">
    <text evidence="7">Belongs to the TonB-dependent receptor family.</text>
</comment>
<gene>
    <name evidence="9" type="ORF">HHX25_04945</name>
</gene>
<keyword evidence="10" id="KW-1185">Reference proteome</keyword>
<protein>
    <submittedName>
        <fullName evidence="9">TonB-dependent receptor</fullName>
    </submittedName>
</protein>
<dbReference type="InterPro" id="IPR039426">
    <property type="entry name" value="TonB-dep_rcpt-like"/>
</dbReference>
<dbReference type="PROSITE" id="PS52016">
    <property type="entry name" value="TONB_DEPENDENT_REC_3"/>
    <property type="match status" value="1"/>
</dbReference>
<evidence type="ECO:0000256" key="5">
    <source>
        <dbReference type="ARBA" id="ARBA00023136"/>
    </source>
</evidence>
<dbReference type="Pfam" id="PF13715">
    <property type="entry name" value="CarbopepD_reg_2"/>
    <property type="match status" value="1"/>
</dbReference>
<dbReference type="InterPro" id="IPR036942">
    <property type="entry name" value="Beta-barrel_TonB_sf"/>
</dbReference>